<dbReference type="Gene3D" id="1.20.120.1080">
    <property type="match status" value="1"/>
</dbReference>
<dbReference type="InterPro" id="IPR011709">
    <property type="entry name" value="DEAD-box_helicase_OB_fold"/>
</dbReference>
<dbReference type="GeneID" id="27354865"/>
<dbReference type="GO" id="GO:0005524">
    <property type="term" value="F:ATP binding"/>
    <property type="evidence" value="ECO:0007669"/>
    <property type="project" value="UniProtKB-KW"/>
</dbReference>
<evidence type="ECO:0000256" key="5">
    <source>
        <dbReference type="ARBA" id="ARBA00022840"/>
    </source>
</evidence>
<dbReference type="AlphaFoldDB" id="A0A0D2B4L7"/>
<sequence>MTDFDLSFIPALYKPSALLPIARHKASLLYTVETHQVTVIIGQTGSGKTTQLPQFLEQSGWCADGKCIAVTQPRRVAVTTVATRVAEEMRCQVGEEVGYSIRFEDVTSSRTKIKFLTDGMLLREALVDPLLTRYSVIMVDEAHERSLSSDILLGLLKKIKKRRPELRIIVSSATLEAERFFEFFKHEGESDNQGRIVSIEGRTYPVDILYLDQPTDDYVEKAVQTAFTIHQQEGPGDILVFLTGREEIETAMQKLSELAATLHPKAQALQPLPLYAGLSTDDQMYVFSEAAENTRKVILSTNIAEASVTVSGVVYVVDCGFVKLRSFNPTTNIDTLTPFSLSKASAIQRAGRAGRTQPGKCFRLYTQQSYEALPATTPPEIQRSNLAPMVLQLKALGIDNIVRFDFISPPPSQLLVRAFDLLYSLGAVDDYAKLTSPLGTRMAELAIPPMMAKSLLASSDFRFNCQSEMLTIAAMTSLQGNVWFHHSGEKKAMDLSRRKFAAEEGDHLTLLNVYQAFVTKGKKEARWCHDHHVNFKSMQRAVSIRNQLRRYLERLGVKLQESSSTTAASQPHLSTTAAQPSRQADKPTAIVKCLVAGFFANAAKMQPDGSFRSVSGNVTMHAHPTSLMFNRKAEYVIFHDLLETGDKVYIKDISKVEKQWLVDYSGGYYNIK</sequence>
<dbReference type="GO" id="GO:0008380">
    <property type="term" value="P:RNA splicing"/>
    <property type="evidence" value="ECO:0007669"/>
    <property type="project" value="UniProtKB-KW"/>
</dbReference>
<dbReference type="GO" id="GO:0003723">
    <property type="term" value="F:RNA binding"/>
    <property type="evidence" value="ECO:0007669"/>
    <property type="project" value="TreeGrafter"/>
</dbReference>
<evidence type="ECO:0000259" key="10">
    <source>
        <dbReference type="PROSITE" id="PS51194"/>
    </source>
</evidence>
<dbReference type="VEuPathDB" id="FungiDB:PV06_02791"/>
<dbReference type="Proteomes" id="UP000053342">
    <property type="component" value="Unassembled WGS sequence"/>
</dbReference>
<dbReference type="STRING" id="215243.A0A0D2B4L7"/>
<evidence type="ECO:0000256" key="6">
    <source>
        <dbReference type="ARBA" id="ARBA00023187"/>
    </source>
</evidence>
<dbReference type="OrthoDB" id="10253254at2759"/>
<comment type="catalytic activity">
    <reaction evidence="7">
        <text>ATP + H2O = ADP + phosphate + H(+)</text>
        <dbReference type="Rhea" id="RHEA:13065"/>
        <dbReference type="ChEBI" id="CHEBI:15377"/>
        <dbReference type="ChEBI" id="CHEBI:15378"/>
        <dbReference type="ChEBI" id="CHEBI:30616"/>
        <dbReference type="ChEBI" id="CHEBI:43474"/>
        <dbReference type="ChEBI" id="CHEBI:456216"/>
        <dbReference type="EC" id="3.6.4.13"/>
    </reaction>
</comment>
<dbReference type="InterPro" id="IPR007502">
    <property type="entry name" value="Helicase-assoc_dom"/>
</dbReference>
<dbReference type="InterPro" id="IPR048333">
    <property type="entry name" value="HA2_WH"/>
</dbReference>
<dbReference type="Pfam" id="PF00270">
    <property type="entry name" value="DEAD"/>
    <property type="match status" value="1"/>
</dbReference>
<name>A0A0D2B4L7_9EURO</name>
<evidence type="ECO:0000313" key="11">
    <source>
        <dbReference type="EMBL" id="KIW47196.1"/>
    </source>
</evidence>
<dbReference type="SMART" id="SM00847">
    <property type="entry name" value="HA2"/>
    <property type="match status" value="1"/>
</dbReference>
<feature type="region of interest" description="Disordered" evidence="8">
    <location>
        <begin position="562"/>
        <end position="583"/>
    </location>
</feature>
<dbReference type="PROSITE" id="PS51194">
    <property type="entry name" value="HELICASE_CTER"/>
    <property type="match status" value="1"/>
</dbReference>
<dbReference type="Pfam" id="PF04408">
    <property type="entry name" value="WHD_HA2"/>
    <property type="match status" value="1"/>
</dbReference>
<evidence type="ECO:0000256" key="3">
    <source>
        <dbReference type="ARBA" id="ARBA00022741"/>
    </source>
</evidence>
<keyword evidence="4" id="KW-0378">Hydrolase</keyword>
<keyword evidence="3" id="KW-0547">Nucleotide-binding</keyword>
<dbReference type="InterPro" id="IPR002464">
    <property type="entry name" value="DNA/RNA_helicase_DEAH_CS"/>
</dbReference>
<dbReference type="PROSITE" id="PS51192">
    <property type="entry name" value="HELICASE_ATP_BIND_1"/>
    <property type="match status" value="1"/>
</dbReference>
<accession>A0A0D2B4L7</accession>
<dbReference type="Gene3D" id="3.40.50.300">
    <property type="entry name" value="P-loop containing nucleotide triphosphate hydrolases"/>
    <property type="match status" value="2"/>
</dbReference>
<protein>
    <recommendedName>
        <fullName evidence="1">RNA helicase</fullName>
        <ecNumber evidence="1">3.6.4.13</ecNumber>
    </recommendedName>
</protein>
<dbReference type="PANTHER" id="PTHR18934">
    <property type="entry name" value="ATP-DEPENDENT RNA HELICASE"/>
    <property type="match status" value="1"/>
</dbReference>
<dbReference type="EMBL" id="KN847333">
    <property type="protein sequence ID" value="KIW47196.1"/>
    <property type="molecule type" value="Genomic_DNA"/>
</dbReference>
<evidence type="ECO:0000256" key="8">
    <source>
        <dbReference type="SAM" id="MobiDB-lite"/>
    </source>
</evidence>
<evidence type="ECO:0000256" key="4">
    <source>
        <dbReference type="ARBA" id="ARBA00022801"/>
    </source>
</evidence>
<dbReference type="InterPro" id="IPR011545">
    <property type="entry name" value="DEAD/DEAH_box_helicase_dom"/>
</dbReference>
<reference evidence="11 12" key="1">
    <citation type="submission" date="2015-01" db="EMBL/GenBank/DDBJ databases">
        <title>The Genome Sequence of Exophiala oligosperma CBS72588.</title>
        <authorList>
            <consortium name="The Broad Institute Genomics Platform"/>
            <person name="Cuomo C."/>
            <person name="de Hoog S."/>
            <person name="Gorbushina A."/>
            <person name="Stielow B."/>
            <person name="Teixiera M."/>
            <person name="Abouelleil A."/>
            <person name="Chapman S.B."/>
            <person name="Priest M."/>
            <person name="Young S.K."/>
            <person name="Wortman J."/>
            <person name="Nusbaum C."/>
            <person name="Birren B."/>
        </authorList>
    </citation>
    <scope>NUCLEOTIDE SEQUENCE [LARGE SCALE GENOMIC DNA]</scope>
    <source>
        <strain evidence="11 12">CBS 72588</strain>
    </source>
</reference>
<dbReference type="EC" id="3.6.4.13" evidence="1"/>
<dbReference type="Pfam" id="PF21010">
    <property type="entry name" value="HA2_C"/>
    <property type="match status" value="1"/>
</dbReference>
<dbReference type="SUPFAM" id="SSF52540">
    <property type="entry name" value="P-loop containing nucleoside triphosphate hydrolases"/>
    <property type="match status" value="1"/>
</dbReference>
<keyword evidence="12" id="KW-1185">Reference proteome</keyword>
<dbReference type="CDD" id="cd18791">
    <property type="entry name" value="SF2_C_RHA"/>
    <property type="match status" value="1"/>
</dbReference>
<evidence type="ECO:0000313" key="12">
    <source>
        <dbReference type="Proteomes" id="UP000053342"/>
    </source>
</evidence>
<dbReference type="SMART" id="SM00487">
    <property type="entry name" value="DEXDc"/>
    <property type="match status" value="1"/>
</dbReference>
<keyword evidence="2" id="KW-0507">mRNA processing</keyword>
<evidence type="ECO:0000259" key="9">
    <source>
        <dbReference type="PROSITE" id="PS51192"/>
    </source>
</evidence>
<dbReference type="InterPro" id="IPR027417">
    <property type="entry name" value="P-loop_NTPase"/>
</dbReference>
<dbReference type="FunFam" id="1.20.120.1080:FF:000020">
    <property type="entry name" value="ATP dependent RNA helicase, putative"/>
    <property type="match status" value="1"/>
</dbReference>
<dbReference type="Pfam" id="PF00271">
    <property type="entry name" value="Helicase_C"/>
    <property type="match status" value="1"/>
</dbReference>
<dbReference type="GO" id="GO:0071013">
    <property type="term" value="C:catalytic step 2 spliceosome"/>
    <property type="evidence" value="ECO:0007669"/>
    <property type="project" value="TreeGrafter"/>
</dbReference>
<gene>
    <name evidence="11" type="ORF">PV06_02791</name>
</gene>
<dbReference type="InterPro" id="IPR014001">
    <property type="entry name" value="Helicase_ATP-bd"/>
</dbReference>
<dbReference type="GO" id="GO:0003724">
    <property type="term" value="F:RNA helicase activity"/>
    <property type="evidence" value="ECO:0007669"/>
    <property type="project" value="UniProtKB-EC"/>
</dbReference>
<dbReference type="HOGENOM" id="CLU_001832_5_11_1"/>
<organism evidence="11 12">
    <name type="scientific">Exophiala oligosperma</name>
    <dbReference type="NCBI Taxonomy" id="215243"/>
    <lineage>
        <taxon>Eukaryota</taxon>
        <taxon>Fungi</taxon>
        <taxon>Dikarya</taxon>
        <taxon>Ascomycota</taxon>
        <taxon>Pezizomycotina</taxon>
        <taxon>Eurotiomycetes</taxon>
        <taxon>Chaetothyriomycetidae</taxon>
        <taxon>Chaetothyriales</taxon>
        <taxon>Herpotrichiellaceae</taxon>
        <taxon>Exophiala</taxon>
    </lineage>
</organism>
<dbReference type="FunFam" id="3.40.50.300:FF:001075">
    <property type="entry name" value="ATP dependent RNA helicase, putative"/>
    <property type="match status" value="1"/>
</dbReference>
<dbReference type="RefSeq" id="XP_016267412.1">
    <property type="nucleotide sequence ID" value="XM_016403515.1"/>
</dbReference>
<dbReference type="Pfam" id="PF07717">
    <property type="entry name" value="OB_NTP_bind"/>
    <property type="match status" value="1"/>
</dbReference>
<evidence type="ECO:0000256" key="7">
    <source>
        <dbReference type="ARBA" id="ARBA00047984"/>
    </source>
</evidence>
<proteinExistence type="predicted"/>
<feature type="domain" description="Helicase C-terminal" evidence="10">
    <location>
        <begin position="222"/>
        <end position="397"/>
    </location>
</feature>
<feature type="domain" description="Helicase ATP-binding" evidence="9">
    <location>
        <begin position="29"/>
        <end position="193"/>
    </location>
</feature>
<dbReference type="PANTHER" id="PTHR18934:SF136">
    <property type="entry name" value="ATP-DEPENDENT RNA HELICASE DHX35-RELATED"/>
    <property type="match status" value="1"/>
</dbReference>
<dbReference type="FunFam" id="3.40.50.300:FF:000007">
    <property type="entry name" value="Pre-mRNA-splicing factor ATP-dependent RNA helicase"/>
    <property type="match status" value="1"/>
</dbReference>
<dbReference type="GO" id="GO:0016787">
    <property type="term" value="F:hydrolase activity"/>
    <property type="evidence" value="ECO:0007669"/>
    <property type="project" value="UniProtKB-KW"/>
</dbReference>
<dbReference type="GO" id="GO:0006397">
    <property type="term" value="P:mRNA processing"/>
    <property type="evidence" value="ECO:0007669"/>
    <property type="project" value="UniProtKB-KW"/>
</dbReference>
<evidence type="ECO:0000256" key="1">
    <source>
        <dbReference type="ARBA" id="ARBA00012552"/>
    </source>
</evidence>
<dbReference type="PROSITE" id="PS00690">
    <property type="entry name" value="DEAH_ATP_HELICASE"/>
    <property type="match status" value="1"/>
</dbReference>
<evidence type="ECO:0000256" key="2">
    <source>
        <dbReference type="ARBA" id="ARBA00022664"/>
    </source>
</evidence>
<feature type="compositionally biased region" description="Polar residues" evidence="8">
    <location>
        <begin position="562"/>
        <end position="582"/>
    </location>
</feature>
<keyword evidence="5" id="KW-0067">ATP-binding</keyword>
<dbReference type="SMART" id="SM00490">
    <property type="entry name" value="HELICc"/>
    <property type="match status" value="1"/>
</dbReference>
<dbReference type="InterPro" id="IPR001650">
    <property type="entry name" value="Helicase_C-like"/>
</dbReference>
<keyword evidence="6" id="KW-0508">mRNA splicing</keyword>